<evidence type="ECO:0000313" key="2">
    <source>
        <dbReference type="Proteomes" id="UP000294814"/>
    </source>
</evidence>
<keyword evidence="2" id="KW-1185">Reference proteome</keyword>
<organism evidence="1 2">
    <name type="scientific">Flavobacterium rhamnosiphilum</name>
    <dbReference type="NCBI Taxonomy" id="2541724"/>
    <lineage>
        <taxon>Bacteria</taxon>
        <taxon>Pseudomonadati</taxon>
        <taxon>Bacteroidota</taxon>
        <taxon>Flavobacteriia</taxon>
        <taxon>Flavobacteriales</taxon>
        <taxon>Flavobacteriaceae</taxon>
        <taxon>Flavobacterium</taxon>
    </lineage>
</organism>
<gene>
    <name evidence="1" type="ORF">E0I26_00430</name>
</gene>
<evidence type="ECO:0000313" key="1">
    <source>
        <dbReference type="EMBL" id="TDE46585.1"/>
    </source>
</evidence>
<dbReference type="OrthoDB" id="1319700at2"/>
<sequence>MKKGLLVAMMLACIATSAQKIKIKKDKISIDETEVAILDKEKLVYKILSLDNRPIFSIERKATALLDGSLVYWSLLTDLNTNKTNEIVDYGQDQGLSFQNAIVASVCNDKYRFISAAGIDEKAVTAFINGTPTDIEKVFAEANLKTKNELKADNDLMVKAKVSVKNSDIFQMQDVEGKQTNVVIGSVNKKNVVFIAGFPPSLVYEVKSLYSELDNNSRKQNRSREIGSWYATKTGYKNPNTDKNVKNEIITSDNKYFRLRGSVSGLEKISSAGLENGDIETYGGESTLSNRIVAKLLSNGYKFEAMK</sequence>
<protein>
    <submittedName>
        <fullName evidence="1">Uncharacterized protein</fullName>
    </submittedName>
</protein>
<dbReference type="RefSeq" id="WP_131914536.1">
    <property type="nucleotide sequence ID" value="NZ_SMLG01000001.1"/>
</dbReference>
<dbReference type="EMBL" id="SMLG01000001">
    <property type="protein sequence ID" value="TDE46585.1"/>
    <property type="molecule type" value="Genomic_DNA"/>
</dbReference>
<reference evidence="1 2" key="1">
    <citation type="submission" date="2019-03" db="EMBL/GenBank/DDBJ databases">
        <title>Novel species of Flavobacterium.</title>
        <authorList>
            <person name="Liu Q."/>
            <person name="Xin Y.-H."/>
        </authorList>
    </citation>
    <scope>NUCLEOTIDE SEQUENCE [LARGE SCALE GENOMIC DNA]</scope>
    <source>
        <strain evidence="1 2">LB3P52</strain>
    </source>
</reference>
<dbReference type="AlphaFoldDB" id="A0A4R5FCP2"/>
<dbReference type="Proteomes" id="UP000294814">
    <property type="component" value="Unassembled WGS sequence"/>
</dbReference>
<proteinExistence type="predicted"/>
<accession>A0A4R5FCP2</accession>
<comment type="caution">
    <text evidence="1">The sequence shown here is derived from an EMBL/GenBank/DDBJ whole genome shotgun (WGS) entry which is preliminary data.</text>
</comment>
<name>A0A4R5FCP2_9FLAO</name>